<evidence type="ECO:0000256" key="14">
    <source>
        <dbReference type="PROSITE-ProRule" id="PRU01360"/>
    </source>
</evidence>
<dbReference type="GO" id="GO:0015891">
    <property type="term" value="P:siderophore transport"/>
    <property type="evidence" value="ECO:0007669"/>
    <property type="project" value="InterPro"/>
</dbReference>
<keyword evidence="12 17" id="KW-0675">Receptor</keyword>
<dbReference type="PROSITE" id="PS52016">
    <property type="entry name" value="TONB_DEPENDENT_REC_3"/>
    <property type="match status" value="1"/>
</dbReference>
<dbReference type="PANTHER" id="PTHR32552:SF68">
    <property type="entry name" value="FERRICHROME OUTER MEMBRANE TRANSPORTER_PHAGE RECEPTOR"/>
    <property type="match status" value="1"/>
</dbReference>
<evidence type="ECO:0000256" key="9">
    <source>
        <dbReference type="ARBA" id="ARBA00023065"/>
    </source>
</evidence>
<keyword evidence="10 15" id="KW-0798">TonB box</keyword>
<dbReference type="PANTHER" id="PTHR32552">
    <property type="entry name" value="FERRICHROME IRON RECEPTOR-RELATED"/>
    <property type="match status" value="1"/>
</dbReference>
<sequence>MKTSSPVFDVGARRRLLGAVVAAAGVYATAAPVQAQQNTEASLDTMTVEAAAVPDSAAGPDSSIVARRTMTGSKTDTEVLDLSNSVSTVTEEEMRTRNVQSLEQAIGYTAGVAVDQYGGDDRYDYFMIRGFDGTSSGTYRDGLSRRTVNFTGGKLEPYGLQRIDILKGSTSTLFGLNAPGGMVNAITKRPLDYDFGEVYTTLGDDHTETAADFGGPIDQAGEWSYRITTKWQDAELSADETRDDRFYFAPALTWKPDDATSLTLLADYNKRRGNTSHAIPIGSNIDPETFLGEPDYNDLDRFERNAGYLFEHDFQNGLTFRQNARYTYLNMDYRHVYLSEPDPRDGRAAFVVAGERDQYAIDNQLQFDHEFEGIRTRTLAGFDYNNDEVDERSRFGTAGGIDPDNPRYCGEACVTLGAPDNFHQKQLSRGTYLQEELTFDDRWIVTLGGRYDEIKTDTADASYSDYAFTKRAGLTWKALENLSFYTNYSESFEPPSSRSLIEGSAEPQEGRQYEIGMKYRPTDNALVTLAAFDLTQENVVKRVTPTLYRQVGEINVRGLELEGKLALNDRLNMTAAYSYWDPEIKEDGLTGNEGNRPMLVPRNIASVWADYTIPGSSTRGDLTLGLGTRFVGDTYIDDENSDKAASYTLVDAMARYDLTENVDLAVNVTNLFDRDYLTYVDNVSNSGFYGNGRSVLTTLRYHW</sequence>
<dbReference type="Proteomes" id="UP000194457">
    <property type="component" value="Chromosome"/>
</dbReference>
<evidence type="ECO:0000256" key="11">
    <source>
        <dbReference type="ARBA" id="ARBA00023136"/>
    </source>
</evidence>
<keyword evidence="4 14" id="KW-1134">Transmembrane beta strand</keyword>
<dbReference type="RefSeq" id="WP_086900568.1">
    <property type="nucleotide sequence ID" value="NZ_CP021358.1"/>
</dbReference>
<dbReference type="InterPro" id="IPR036942">
    <property type="entry name" value="Beta-barrel_TonB_sf"/>
</dbReference>
<keyword evidence="18" id="KW-1185">Reference proteome</keyword>
<evidence type="ECO:0000313" key="17">
    <source>
        <dbReference type="EMBL" id="ART63384.1"/>
    </source>
</evidence>
<evidence type="ECO:0000256" key="12">
    <source>
        <dbReference type="ARBA" id="ARBA00023170"/>
    </source>
</evidence>
<dbReference type="InterPro" id="IPR000531">
    <property type="entry name" value="Beta-barrel_TonB"/>
</dbReference>
<dbReference type="InterPro" id="IPR010105">
    <property type="entry name" value="TonB_sidphr_rcpt"/>
</dbReference>
<gene>
    <name evidence="17" type="ORF">B9H00_10190</name>
</gene>
<evidence type="ECO:0000256" key="1">
    <source>
        <dbReference type="ARBA" id="ARBA00004571"/>
    </source>
</evidence>
<keyword evidence="13 14" id="KW-0998">Cell outer membrane</keyword>
<dbReference type="InterPro" id="IPR012910">
    <property type="entry name" value="Plug_dom"/>
</dbReference>
<dbReference type="CDD" id="cd01347">
    <property type="entry name" value="ligand_gated_channel"/>
    <property type="match status" value="1"/>
</dbReference>
<keyword evidence="3 14" id="KW-0813">Transport</keyword>
<reference evidence="17 18" key="1">
    <citation type="submission" date="2017-05" db="EMBL/GenBank/DDBJ databases">
        <authorList>
            <person name="Song R."/>
            <person name="Chenine A.L."/>
            <person name="Ruprecht R.M."/>
        </authorList>
    </citation>
    <scope>NUCLEOTIDE SEQUENCE [LARGE SCALE GENOMIC DNA]</scope>
    <source>
        <strain evidence="17">SW32</strain>
    </source>
</reference>
<dbReference type="InterPro" id="IPR039426">
    <property type="entry name" value="TonB-dep_rcpt-like"/>
</dbReference>
<evidence type="ECO:0000256" key="15">
    <source>
        <dbReference type="PROSITE-ProRule" id="PRU10143"/>
    </source>
</evidence>
<keyword evidence="6 14" id="KW-0812">Transmembrane</keyword>
<name>A0A240UPG9_9GAMM</name>
<evidence type="ECO:0000256" key="5">
    <source>
        <dbReference type="ARBA" id="ARBA00022496"/>
    </source>
</evidence>
<proteinExistence type="inferred from homology"/>
<protein>
    <submittedName>
        <fullName evidence="17">TonB-dependent siderophore receptor</fullName>
    </submittedName>
</protein>
<evidence type="ECO:0000256" key="3">
    <source>
        <dbReference type="ARBA" id="ARBA00022448"/>
    </source>
</evidence>
<dbReference type="Gene3D" id="2.40.170.20">
    <property type="entry name" value="TonB-dependent receptor, beta-barrel domain"/>
    <property type="match status" value="1"/>
</dbReference>
<evidence type="ECO:0000313" key="18">
    <source>
        <dbReference type="Proteomes" id="UP000194457"/>
    </source>
</evidence>
<organism evidence="17 18">
    <name type="scientific">Kushneria marisflavi</name>
    <dbReference type="NCBI Taxonomy" id="157779"/>
    <lineage>
        <taxon>Bacteria</taxon>
        <taxon>Pseudomonadati</taxon>
        <taxon>Pseudomonadota</taxon>
        <taxon>Gammaproteobacteria</taxon>
        <taxon>Oceanospirillales</taxon>
        <taxon>Halomonadaceae</taxon>
        <taxon>Kushneria</taxon>
    </lineage>
</organism>
<keyword evidence="7" id="KW-0732">Signal</keyword>
<evidence type="ECO:0000256" key="6">
    <source>
        <dbReference type="ARBA" id="ARBA00022692"/>
    </source>
</evidence>
<dbReference type="EMBL" id="CP021358">
    <property type="protein sequence ID" value="ART63384.1"/>
    <property type="molecule type" value="Genomic_DNA"/>
</dbReference>
<dbReference type="KEGG" id="kma:B9H00_10190"/>
<evidence type="ECO:0000256" key="7">
    <source>
        <dbReference type="ARBA" id="ARBA00022729"/>
    </source>
</evidence>
<keyword evidence="11 14" id="KW-0472">Membrane</keyword>
<dbReference type="GO" id="GO:0009279">
    <property type="term" value="C:cell outer membrane"/>
    <property type="evidence" value="ECO:0007669"/>
    <property type="project" value="UniProtKB-SubCell"/>
</dbReference>
<dbReference type="GO" id="GO:0015344">
    <property type="term" value="F:siderophore uptake transmembrane transporter activity"/>
    <property type="evidence" value="ECO:0007669"/>
    <property type="project" value="TreeGrafter"/>
</dbReference>
<dbReference type="InterPro" id="IPR037066">
    <property type="entry name" value="Plug_dom_sf"/>
</dbReference>
<feature type="short sequence motif" description="TonB box" evidence="15">
    <location>
        <begin position="45"/>
        <end position="51"/>
    </location>
</feature>
<evidence type="ECO:0000256" key="4">
    <source>
        <dbReference type="ARBA" id="ARBA00022452"/>
    </source>
</evidence>
<dbReference type="AlphaFoldDB" id="A0A240UPG9"/>
<dbReference type="Pfam" id="PF00593">
    <property type="entry name" value="TonB_dep_Rec_b-barrel"/>
    <property type="match status" value="1"/>
</dbReference>
<evidence type="ECO:0000256" key="8">
    <source>
        <dbReference type="ARBA" id="ARBA00023004"/>
    </source>
</evidence>
<keyword evidence="5" id="KW-0410">Iron transport</keyword>
<dbReference type="SUPFAM" id="SSF56935">
    <property type="entry name" value="Porins"/>
    <property type="match status" value="1"/>
</dbReference>
<accession>A0A240UPG9</accession>
<evidence type="ECO:0000256" key="16">
    <source>
        <dbReference type="RuleBase" id="RU003357"/>
    </source>
</evidence>
<dbReference type="Pfam" id="PF07715">
    <property type="entry name" value="Plug"/>
    <property type="match status" value="1"/>
</dbReference>
<dbReference type="GO" id="GO:0038023">
    <property type="term" value="F:signaling receptor activity"/>
    <property type="evidence" value="ECO:0007669"/>
    <property type="project" value="InterPro"/>
</dbReference>
<keyword evidence="8" id="KW-0408">Iron</keyword>
<dbReference type="PROSITE" id="PS00430">
    <property type="entry name" value="TONB_DEPENDENT_REC_1"/>
    <property type="match status" value="1"/>
</dbReference>
<dbReference type="Gene3D" id="2.170.130.10">
    <property type="entry name" value="TonB-dependent receptor, plug domain"/>
    <property type="match status" value="1"/>
</dbReference>
<dbReference type="NCBIfam" id="TIGR01783">
    <property type="entry name" value="TonB-siderophor"/>
    <property type="match status" value="1"/>
</dbReference>
<evidence type="ECO:0000256" key="2">
    <source>
        <dbReference type="ARBA" id="ARBA00009810"/>
    </source>
</evidence>
<evidence type="ECO:0000256" key="10">
    <source>
        <dbReference type="ARBA" id="ARBA00023077"/>
    </source>
</evidence>
<evidence type="ECO:0000256" key="13">
    <source>
        <dbReference type="ARBA" id="ARBA00023237"/>
    </source>
</evidence>
<dbReference type="OrthoDB" id="127311at2"/>
<comment type="similarity">
    <text evidence="2 14 16">Belongs to the TonB-dependent receptor family.</text>
</comment>
<dbReference type="InterPro" id="IPR010916">
    <property type="entry name" value="TonB_box_CS"/>
</dbReference>
<comment type="subcellular location">
    <subcellularLocation>
        <location evidence="1 14">Cell outer membrane</location>
        <topology evidence="1 14">Multi-pass membrane protein</topology>
    </subcellularLocation>
</comment>
<keyword evidence="9" id="KW-0406">Ion transport</keyword>